<dbReference type="InterPro" id="IPR033954">
    <property type="entry name" value="DiS-bond_Isoase_DsbC/G"/>
</dbReference>
<dbReference type="InterPro" id="IPR036249">
    <property type="entry name" value="Thioredoxin-like_sf"/>
</dbReference>
<keyword evidence="3 7" id="KW-0732">Signal</keyword>
<dbReference type="PANTHER" id="PTHR35272">
    <property type="entry name" value="THIOL:DISULFIDE INTERCHANGE PROTEIN DSBC-RELATED"/>
    <property type="match status" value="1"/>
</dbReference>
<evidence type="ECO:0000256" key="7">
    <source>
        <dbReference type="RuleBase" id="RU364038"/>
    </source>
</evidence>
<dbReference type="SUPFAM" id="SSF54423">
    <property type="entry name" value="DsbC/DsbG N-terminal domain-like"/>
    <property type="match status" value="1"/>
</dbReference>
<dbReference type="Pfam" id="PF13098">
    <property type="entry name" value="Thioredoxin_2"/>
    <property type="match status" value="1"/>
</dbReference>
<dbReference type="PANTHER" id="PTHR35272:SF3">
    <property type="entry name" value="THIOL:DISULFIDE INTERCHANGE PROTEIN DSBC"/>
    <property type="match status" value="1"/>
</dbReference>
<proteinExistence type="inferred from homology"/>
<dbReference type="SUPFAM" id="SSF52833">
    <property type="entry name" value="Thioredoxin-like"/>
    <property type="match status" value="1"/>
</dbReference>
<dbReference type="Gene3D" id="3.10.450.70">
    <property type="entry name" value="Disulphide bond isomerase, DsbC/G, N-terminal"/>
    <property type="match status" value="1"/>
</dbReference>
<evidence type="ECO:0000259" key="8">
    <source>
        <dbReference type="Pfam" id="PF10411"/>
    </source>
</evidence>
<dbReference type="InterPro" id="IPR012336">
    <property type="entry name" value="Thioredoxin-like_fold"/>
</dbReference>
<dbReference type="InterPro" id="IPR051470">
    <property type="entry name" value="Thiol:disulfide_interchange"/>
</dbReference>
<dbReference type="EMBL" id="MARB01000009">
    <property type="protein sequence ID" value="ODJ87827.1"/>
    <property type="molecule type" value="Genomic_DNA"/>
</dbReference>
<evidence type="ECO:0000256" key="5">
    <source>
        <dbReference type="ARBA" id="ARBA00023157"/>
    </source>
</evidence>
<dbReference type="InterPro" id="IPR018950">
    <property type="entry name" value="DiS-bond_isomerase_DsbC/G_N"/>
</dbReference>
<feature type="signal peptide" evidence="7">
    <location>
        <begin position="1"/>
        <end position="29"/>
    </location>
</feature>
<evidence type="ECO:0000256" key="2">
    <source>
        <dbReference type="ARBA" id="ARBA00009813"/>
    </source>
</evidence>
<dbReference type="Pfam" id="PF10411">
    <property type="entry name" value="DsbC_N"/>
    <property type="match status" value="1"/>
</dbReference>
<evidence type="ECO:0000313" key="11">
    <source>
        <dbReference type="Proteomes" id="UP000094769"/>
    </source>
</evidence>
<keyword evidence="4 7" id="KW-0574">Periplasm</keyword>
<evidence type="ECO:0000256" key="3">
    <source>
        <dbReference type="ARBA" id="ARBA00022729"/>
    </source>
</evidence>
<reference evidence="10 11" key="1">
    <citation type="submission" date="2016-06" db="EMBL/GenBank/DDBJ databases">
        <title>Genome sequence of endosymbiont of Candidatus Endolucinida thiodiazotropha.</title>
        <authorList>
            <person name="Poehlein A."/>
            <person name="Koenig S."/>
            <person name="Heiden S.E."/>
            <person name="Thuermer A."/>
            <person name="Voget S."/>
            <person name="Daniel R."/>
            <person name="Markert S."/>
            <person name="Gros O."/>
            <person name="Schweder T."/>
        </authorList>
    </citation>
    <scope>NUCLEOTIDE SEQUENCE [LARGE SCALE GENOMIC DNA]</scope>
    <source>
        <strain evidence="10 11">COS</strain>
    </source>
</reference>
<comment type="subcellular location">
    <subcellularLocation>
        <location evidence="1 7">Periplasm</location>
    </subcellularLocation>
</comment>
<gene>
    <name evidence="10" type="primary">dsbC_2</name>
    <name evidence="10" type="ORF">CODIS_19350</name>
</gene>
<organism evidence="10 11">
    <name type="scientific">Candidatus Thiodiazotropha endolucinida</name>
    <dbReference type="NCBI Taxonomy" id="1655433"/>
    <lineage>
        <taxon>Bacteria</taxon>
        <taxon>Pseudomonadati</taxon>
        <taxon>Pseudomonadota</taxon>
        <taxon>Gammaproteobacteria</taxon>
        <taxon>Chromatiales</taxon>
        <taxon>Sedimenticolaceae</taxon>
        <taxon>Candidatus Thiodiazotropha</taxon>
    </lineage>
</organism>
<dbReference type="InterPro" id="IPR009094">
    <property type="entry name" value="DiS-bond_isomerase_DsbC/G_N_sf"/>
</dbReference>
<comment type="similarity">
    <text evidence="2 7">Belongs to the thioredoxin family. DsbC subfamily.</text>
</comment>
<accession>A0A7Z0VLF0</accession>
<keyword evidence="11" id="KW-1185">Reference proteome</keyword>
<feature type="domain" description="Thioredoxin-like fold" evidence="9">
    <location>
        <begin position="125"/>
        <end position="247"/>
    </location>
</feature>
<name>A0A7Z0VLF0_9GAMM</name>
<protein>
    <recommendedName>
        <fullName evidence="7">Thiol:disulfide interchange protein</fullName>
    </recommendedName>
</protein>
<evidence type="ECO:0000256" key="1">
    <source>
        <dbReference type="ARBA" id="ARBA00004418"/>
    </source>
</evidence>
<dbReference type="RefSeq" id="WP_235615182.1">
    <property type="nucleotide sequence ID" value="NZ_MARB01000009.1"/>
</dbReference>
<keyword evidence="6 7" id="KW-0676">Redox-active center</keyword>
<evidence type="ECO:0000256" key="6">
    <source>
        <dbReference type="ARBA" id="ARBA00023284"/>
    </source>
</evidence>
<dbReference type="Gene3D" id="3.40.30.10">
    <property type="entry name" value="Glutaredoxin"/>
    <property type="match status" value="1"/>
</dbReference>
<keyword evidence="5" id="KW-1015">Disulfide bond</keyword>
<comment type="function">
    <text evidence="7">Required for disulfide bond formation in some periplasmic proteins. Acts by transferring its disulfide bond to other proteins and is reduced in the process.</text>
</comment>
<feature type="chain" id="PRO_5031605209" description="Thiol:disulfide interchange protein" evidence="7">
    <location>
        <begin position="30"/>
        <end position="257"/>
    </location>
</feature>
<dbReference type="AlphaFoldDB" id="A0A7Z0VLF0"/>
<evidence type="ECO:0000313" key="10">
    <source>
        <dbReference type="EMBL" id="ODJ87827.1"/>
    </source>
</evidence>
<evidence type="ECO:0000256" key="4">
    <source>
        <dbReference type="ARBA" id="ARBA00022764"/>
    </source>
</evidence>
<dbReference type="CDD" id="cd03020">
    <property type="entry name" value="DsbA_DsbC_DsbG"/>
    <property type="match status" value="1"/>
</dbReference>
<dbReference type="GO" id="GO:0042597">
    <property type="term" value="C:periplasmic space"/>
    <property type="evidence" value="ECO:0007669"/>
    <property type="project" value="UniProtKB-SubCell"/>
</dbReference>
<evidence type="ECO:0000259" key="9">
    <source>
        <dbReference type="Pfam" id="PF13098"/>
    </source>
</evidence>
<comment type="caution">
    <text evidence="10">The sequence shown here is derived from an EMBL/GenBank/DDBJ whole genome shotgun (WGS) entry which is preliminary data.</text>
</comment>
<sequence>MKRTYQAALRRGLMLLPIATLFTVGPVMGEPTKQNAEIQKVREGVNKILKRGKISSVTPSKINGLYEVMVGPQLYYVSADGRYLLSGNMYDIETREDLTTPKVSHAKAEAIEAVGEANMVVFAPEKTRHTVTIFTDIDCGYCQKLHSEIKDYNDLGISVRYLMFPRAGIGSESFDKAITVLCSDDRNDAMTRSKAGEKLAKKVCDNPVEQHWALGKSLGVNGTPAIFLKSGDLLPGYIPAQRLSAILQELEKNQSQK</sequence>
<dbReference type="Proteomes" id="UP000094769">
    <property type="component" value="Unassembled WGS sequence"/>
</dbReference>
<feature type="domain" description="Disulphide bond isomerase DsbC/G N-terminal" evidence="8">
    <location>
        <begin position="35"/>
        <end position="99"/>
    </location>
</feature>